<dbReference type="EMBL" id="CM046389">
    <property type="protein sequence ID" value="KAI8567952.1"/>
    <property type="molecule type" value="Genomic_DNA"/>
</dbReference>
<name>A0ACC0PQD7_RHOML</name>
<organism evidence="1 2">
    <name type="scientific">Rhododendron molle</name>
    <name type="common">Chinese azalea</name>
    <name type="synonym">Azalea mollis</name>
    <dbReference type="NCBI Taxonomy" id="49168"/>
    <lineage>
        <taxon>Eukaryota</taxon>
        <taxon>Viridiplantae</taxon>
        <taxon>Streptophyta</taxon>
        <taxon>Embryophyta</taxon>
        <taxon>Tracheophyta</taxon>
        <taxon>Spermatophyta</taxon>
        <taxon>Magnoliopsida</taxon>
        <taxon>eudicotyledons</taxon>
        <taxon>Gunneridae</taxon>
        <taxon>Pentapetalae</taxon>
        <taxon>asterids</taxon>
        <taxon>Ericales</taxon>
        <taxon>Ericaceae</taxon>
        <taxon>Ericoideae</taxon>
        <taxon>Rhodoreae</taxon>
        <taxon>Rhododendron</taxon>
    </lineage>
</organism>
<evidence type="ECO:0000313" key="1">
    <source>
        <dbReference type="EMBL" id="KAI8567952.1"/>
    </source>
</evidence>
<keyword evidence="2" id="KW-1185">Reference proteome</keyword>
<gene>
    <name evidence="1" type="ORF">RHMOL_Rhmol02G0161000</name>
</gene>
<comment type="caution">
    <text evidence="1">The sequence shown here is derived from an EMBL/GenBank/DDBJ whole genome shotgun (WGS) entry which is preliminary data.</text>
</comment>
<sequence length="158" mass="17180">MDVFSITLPKGVRKGPAMSFRGIRSLCRLQRKEGILTDSNYGGAYGLVKGGDALKYVWRREGHALDGCHFFFFFADRAWAVVSRRGAAAWVWVGDHGLEVAAQVDLYFASLAALVEIRAGLAALQWASAQGILEVCIQTDNFVFVHGLCNPQGAATSV</sequence>
<protein>
    <submittedName>
        <fullName evidence="1">Uncharacterized protein</fullName>
    </submittedName>
</protein>
<evidence type="ECO:0000313" key="2">
    <source>
        <dbReference type="Proteomes" id="UP001062846"/>
    </source>
</evidence>
<accession>A0ACC0PQD7</accession>
<reference evidence="1" key="1">
    <citation type="submission" date="2022-02" db="EMBL/GenBank/DDBJ databases">
        <title>Plant Genome Project.</title>
        <authorList>
            <person name="Zhang R.-G."/>
        </authorList>
    </citation>
    <scope>NUCLEOTIDE SEQUENCE</scope>
    <source>
        <strain evidence="1">AT1</strain>
    </source>
</reference>
<dbReference type="Proteomes" id="UP001062846">
    <property type="component" value="Chromosome 2"/>
</dbReference>
<proteinExistence type="predicted"/>